<proteinExistence type="predicted"/>
<dbReference type="PANTHER" id="PTHR43157">
    <property type="entry name" value="PHOSPHATIDYLINOSITOL-GLYCAN BIOSYNTHESIS CLASS F PROTEIN-RELATED"/>
    <property type="match status" value="1"/>
</dbReference>
<evidence type="ECO:0000313" key="3">
    <source>
        <dbReference type="Proteomes" id="UP001620626"/>
    </source>
</evidence>
<gene>
    <name evidence="2" type="ORF">niasHT_015384</name>
</gene>
<dbReference type="EMBL" id="JBICBT010000590">
    <property type="protein sequence ID" value="KAL3108462.1"/>
    <property type="molecule type" value="Genomic_DNA"/>
</dbReference>
<keyword evidence="3" id="KW-1185">Reference proteome</keyword>
<reference evidence="2 3" key="1">
    <citation type="submission" date="2024-10" db="EMBL/GenBank/DDBJ databases">
        <authorList>
            <person name="Kim D."/>
        </authorList>
    </citation>
    <scope>NUCLEOTIDE SEQUENCE [LARGE SCALE GENOMIC DNA]</scope>
    <source>
        <strain evidence="2">BH-2024</strain>
    </source>
</reference>
<dbReference type="GO" id="GO:0016491">
    <property type="term" value="F:oxidoreductase activity"/>
    <property type="evidence" value="ECO:0007669"/>
    <property type="project" value="UniProtKB-KW"/>
</dbReference>
<dbReference type="AlphaFoldDB" id="A0ABD2L0M6"/>
<accession>A0ABD2L0M6</accession>
<dbReference type="InterPro" id="IPR036291">
    <property type="entry name" value="NAD(P)-bd_dom_sf"/>
</dbReference>
<organism evidence="2 3">
    <name type="scientific">Heterodera trifolii</name>
    <dbReference type="NCBI Taxonomy" id="157864"/>
    <lineage>
        <taxon>Eukaryota</taxon>
        <taxon>Metazoa</taxon>
        <taxon>Ecdysozoa</taxon>
        <taxon>Nematoda</taxon>
        <taxon>Chromadorea</taxon>
        <taxon>Rhabditida</taxon>
        <taxon>Tylenchina</taxon>
        <taxon>Tylenchomorpha</taxon>
        <taxon>Tylenchoidea</taxon>
        <taxon>Heteroderidae</taxon>
        <taxon>Heteroderinae</taxon>
        <taxon>Heterodera</taxon>
    </lineage>
</organism>
<sequence>MTTTTNANANANANSNNKRVLITGANQGIGLYTALLLAKKGFDITLACRNEGRAQEAMRLIRKQNADIQVQWMHVDLAQLDSVREMVEQIKEKKCFFDVAILNAGVLLPQTTRTVDGFEQTFQVNFLAHFLLIDGIIAHQCPAKPIRVITLTSIMHRLCGNLFSIEKDPSKWERMFDGARRWRAYALSKFATALLAQHLNTREGVKAFAVHPGAVKTHMADSVGSKLTRKLLFFLKHMLIEPETAAENVVFCVLHDLGTNQYRNADRANKLASSARKARNVDALVRLAHQMSVPFRARPSAAPAA</sequence>
<dbReference type="Gene3D" id="3.40.50.720">
    <property type="entry name" value="NAD(P)-binding Rossmann-like Domain"/>
    <property type="match status" value="1"/>
</dbReference>
<protein>
    <submittedName>
        <fullName evidence="2">Uncharacterized protein</fullName>
    </submittedName>
</protein>
<keyword evidence="1" id="KW-0560">Oxidoreductase</keyword>
<evidence type="ECO:0000313" key="2">
    <source>
        <dbReference type="EMBL" id="KAL3108462.1"/>
    </source>
</evidence>
<dbReference type="InterPro" id="IPR002347">
    <property type="entry name" value="SDR_fam"/>
</dbReference>
<dbReference type="PRINTS" id="PR00081">
    <property type="entry name" value="GDHRDH"/>
</dbReference>
<dbReference type="Pfam" id="PF00106">
    <property type="entry name" value="adh_short"/>
    <property type="match status" value="1"/>
</dbReference>
<evidence type="ECO:0000256" key="1">
    <source>
        <dbReference type="ARBA" id="ARBA00023002"/>
    </source>
</evidence>
<comment type="caution">
    <text evidence="2">The sequence shown here is derived from an EMBL/GenBank/DDBJ whole genome shotgun (WGS) entry which is preliminary data.</text>
</comment>
<name>A0ABD2L0M6_9BILA</name>
<dbReference type="Proteomes" id="UP001620626">
    <property type="component" value="Unassembled WGS sequence"/>
</dbReference>
<dbReference type="PANTHER" id="PTHR43157:SF31">
    <property type="entry name" value="PHOSPHATIDYLINOSITOL-GLYCAN BIOSYNTHESIS CLASS F PROTEIN"/>
    <property type="match status" value="1"/>
</dbReference>
<dbReference type="SUPFAM" id="SSF51735">
    <property type="entry name" value="NAD(P)-binding Rossmann-fold domains"/>
    <property type="match status" value="1"/>
</dbReference>